<keyword evidence="1" id="KW-0866">Nonsense-mediated mRNA decay</keyword>
<dbReference type="GO" id="GO:0042162">
    <property type="term" value="F:telomeric DNA binding"/>
    <property type="evidence" value="ECO:0007669"/>
    <property type="project" value="TreeGrafter"/>
</dbReference>
<feature type="region of interest" description="Disordered" evidence="2">
    <location>
        <begin position="827"/>
        <end position="1023"/>
    </location>
</feature>
<feature type="compositionally biased region" description="Polar residues" evidence="2">
    <location>
        <begin position="1097"/>
        <end position="1106"/>
    </location>
</feature>
<sequence>MQSRRTQRSSNNIRNENGDNLRNNFGLILRPKSSSNMSSAAQILRQAEALKASVSDTCKTISETWVARQKLEDLYKKVLLIDLEYALDKKAEQDLWNHAFKNQINNLQTQAKDKQNPKKAEVQATLNLFLETASGVYLQFLQLLCTTFKLDLPFRRKSSCYGILKEKNFLKLKITPPKKSSCLYICQHCLVHLGDIARYRQQIEQAQTYYWHAANLVPSNGQPYNQLAILEAAKGNKLSTVFYYIRSLAVKVPFPVAATNLEKLYSKLAKDTPEFKGKLSVSEMITGFLQFHALVHLCTDQIKAAELSEKLAAGLPAHVTSQSFPSQVLVQIVAINVFAMNHARQQEVEGSIDNESHDLDEFGSEEEKCFNLVFGLTVSMLDILLQYTPKQEHKVKEYFTLPAVKLLLDWFKLYPENLKKAPLKTSQLWNNLCKVLNNIQNVTVKEGTDPSKYDDLPLPEDADLRCFQPLEKAHSGYSFSKVPNEGLLPDVETSIRCQRLLAHGQWIAEGGFNLLNISTAKQGKLQFSAPSATAQHVKFSPVVDSVILSPEKRSIRQNVAIQAIIQKQAQASDEQDKGEKLLQANPSSPKYLLGVPTTEPQFMKPGGAQRQTTPVGQQGVSKATPNTQPQMILLQNQDHASQRQQPKTQTSPLQKPQQPQLQQQGRSQVQSQGQVQSPLQPVQQQQNQRSWQKQKLGQGEQQLPPKTLWSPNQVSPQPQVQPSPQQFPLRPNQPQASQFPWQQPQGTPPNQQTLTQYPSWQLPQGQQQMFMRDASIRPNPTGHGQNGPGQQQQRQQPMPNPQQHGNRFMAPAGMAPFQMRASGLSQMFPKNPVQGQTRLPGQQRPVQSQGQMSSQLQPLISNQQRPQGFGPQQKSPLEQSSQQQRPSMSDRFPVPNIGGDGGSVSITTGQLPFGPPMFRPPMTNQMPPSFGGSQDQMASGPNGPRQNMPSTTQSQSVANFPHMPPFLGNQLLGTQNAFPPSQGQEIKPTDNRSPQHQQQQQQQQKQPQMPQNLQQKNHQQQQQPPFPYLMQQGQFMNPFQSILGLAGLGLNQQKGAGGAGDRMYGNPNMQFPQSTEEISPNMADIIGTLSKLAIQPPRSSSDNVLPQQRAPASFQGHAEGTPKPDLFFQPPKGNSTVPAVNIDLDTKEIEGPATSTGAPPSSSHPHQQQQGTYTLFSNSPWLASGDSKTGLGSSPFSSASSSIRNSPDPSSDFYNPMDSKRNPELDIGLMFGSADDQWGNKLQPSIIYLVLTSSSVSTGATLRITEAAEAGRTSLSPPHGIYRFTAVISWGLQSS</sequence>
<evidence type="ECO:0000259" key="3">
    <source>
        <dbReference type="Pfam" id="PF10373"/>
    </source>
</evidence>
<proteinExistence type="predicted"/>
<accession>A0AAE0SG59</accession>
<feature type="region of interest" description="Disordered" evidence="2">
    <location>
        <begin position="1053"/>
        <end position="1075"/>
    </location>
</feature>
<feature type="region of interest" description="Disordered" evidence="2">
    <location>
        <begin position="775"/>
        <end position="809"/>
    </location>
</feature>
<dbReference type="PANTHER" id="PTHR15696:SF5">
    <property type="entry name" value="NONSENSE-MEDIATED MRNA DECAY FACTOR SMG7"/>
    <property type="match status" value="1"/>
</dbReference>
<gene>
    <name evidence="5" type="ORF">CHS0354_033439</name>
</gene>
<dbReference type="InterPro" id="IPR011990">
    <property type="entry name" value="TPR-like_helical_dom_sf"/>
</dbReference>
<dbReference type="InterPro" id="IPR045153">
    <property type="entry name" value="Est1/Ebs1-like"/>
</dbReference>
<evidence type="ECO:0000313" key="5">
    <source>
        <dbReference type="EMBL" id="KAK3591440.1"/>
    </source>
</evidence>
<feature type="compositionally biased region" description="Polar residues" evidence="2">
    <location>
        <begin position="922"/>
        <end position="958"/>
    </location>
</feature>
<reference evidence="5" key="2">
    <citation type="journal article" date="2021" name="Genome Biol. Evol.">
        <title>Developing a high-quality reference genome for a parasitic bivalve with doubly uniparental inheritance (Bivalvia: Unionida).</title>
        <authorList>
            <person name="Smith C.H."/>
        </authorList>
    </citation>
    <scope>NUCLEOTIDE SEQUENCE</scope>
    <source>
        <strain evidence="5">CHS0354</strain>
        <tissue evidence="5">Mantle</tissue>
    </source>
</reference>
<feature type="domain" description="Telomerase activating protein Est1-like N-terminal" evidence="4">
    <location>
        <begin position="90"/>
        <end position="204"/>
    </location>
</feature>
<evidence type="ECO:0008006" key="7">
    <source>
        <dbReference type="Google" id="ProtNLM"/>
    </source>
</evidence>
<dbReference type="SUPFAM" id="SSF48452">
    <property type="entry name" value="TPR-like"/>
    <property type="match status" value="1"/>
</dbReference>
<feature type="region of interest" description="Disordered" evidence="2">
    <location>
        <begin position="1186"/>
        <end position="1219"/>
    </location>
</feature>
<feature type="compositionally biased region" description="Polar residues" evidence="2">
    <location>
        <begin position="833"/>
        <end position="887"/>
    </location>
</feature>
<feature type="compositionally biased region" description="Polar residues" evidence="2">
    <location>
        <begin position="732"/>
        <end position="741"/>
    </location>
</feature>
<dbReference type="PANTHER" id="PTHR15696">
    <property type="entry name" value="SMG-7 SUPPRESSOR WITH MORPHOLOGICAL EFFECT ON GENITALIA PROTEIN 7"/>
    <property type="match status" value="1"/>
</dbReference>
<protein>
    <recommendedName>
        <fullName evidence="7">Protein SMG7</fullName>
    </recommendedName>
</protein>
<dbReference type="InterPro" id="IPR018834">
    <property type="entry name" value="DNA/RNA-bd_Est1-type"/>
</dbReference>
<reference evidence="5" key="3">
    <citation type="submission" date="2023-05" db="EMBL/GenBank/DDBJ databases">
        <authorList>
            <person name="Smith C.H."/>
        </authorList>
    </citation>
    <scope>NUCLEOTIDE SEQUENCE</scope>
    <source>
        <strain evidence="5">CHS0354</strain>
        <tissue evidence="5">Mantle</tissue>
    </source>
</reference>
<feature type="compositionally biased region" description="Low complexity" evidence="2">
    <location>
        <begin position="742"/>
        <end position="756"/>
    </location>
</feature>
<reference evidence="5" key="1">
    <citation type="journal article" date="2021" name="Genome Biol. Evol.">
        <title>A High-Quality Reference Genome for a Parasitic Bivalve with Doubly Uniparental Inheritance (Bivalvia: Unionida).</title>
        <authorList>
            <person name="Smith C.H."/>
        </authorList>
    </citation>
    <scope>NUCLEOTIDE SEQUENCE</scope>
    <source>
        <strain evidence="5">CHS0354</strain>
    </source>
</reference>
<feature type="domain" description="DNA/RNA-binding" evidence="3">
    <location>
        <begin position="206"/>
        <end position="473"/>
    </location>
</feature>
<name>A0AAE0SG59_9BIVA</name>
<keyword evidence="6" id="KW-1185">Reference proteome</keyword>
<feature type="compositionally biased region" description="Low complexity" evidence="2">
    <location>
        <begin position="994"/>
        <end position="1023"/>
    </location>
</feature>
<evidence type="ECO:0000313" key="6">
    <source>
        <dbReference type="Proteomes" id="UP001195483"/>
    </source>
</evidence>
<evidence type="ECO:0000256" key="2">
    <source>
        <dbReference type="SAM" id="MobiDB-lite"/>
    </source>
</evidence>
<organism evidence="5 6">
    <name type="scientific">Potamilus streckersoni</name>
    <dbReference type="NCBI Taxonomy" id="2493646"/>
    <lineage>
        <taxon>Eukaryota</taxon>
        <taxon>Metazoa</taxon>
        <taxon>Spiralia</taxon>
        <taxon>Lophotrochozoa</taxon>
        <taxon>Mollusca</taxon>
        <taxon>Bivalvia</taxon>
        <taxon>Autobranchia</taxon>
        <taxon>Heteroconchia</taxon>
        <taxon>Palaeoheterodonta</taxon>
        <taxon>Unionida</taxon>
        <taxon>Unionoidea</taxon>
        <taxon>Unionidae</taxon>
        <taxon>Ambleminae</taxon>
        <taxon>Lampsilini</taxon>
        <taxon>Potamilus</taxon>
    </lineage>
</organism>
<feature type="compositionally biased region" description="Low complexity" evidence="2">
    <location>
        <begin position="1151"/>
        <end position="1170"/>
    </location>
</feature>
<dbReference type="Pfam" id="PF10373">
    <property type="entry name" value="EST1_DNA_bind"/>
    <property type="match status" value="1"/>
</dbReference>
<feature type="region of interest" description="Disordered" evidence="2">
    <location>
        <begin position="637"/>
        <end position="756"/>
    </location>
</feature>
<feature type="compositionally biased region" description="Polar residues" evidence="2">
    <location>
        <begin position="971"/>
        <end position="984"/>
    </location>
</feature>
<dbReference type="Proteomes" id="UP001195483">
    <property type="component" value="Unassembled WGS sequence"/>
</dbReference>
<feature type="compositionally biased region" description="Polar residues" evidence="2">
    <location>
        <begin position="609"/>
        <end position="624"/>
    </location>
</feature>
<dbReference type="Gene3D" id="1.25.40.10">
    <property type="entry name" value="Tetratricopeptide repeat domain"/>
    <property type="match status" value="1"/>
</dbReference>
<evidence type="ECO:0000259" key="4">
    <source>
        <dbReference type="Pfam" id="PF10374"/>
    </source>
</evidence>
<dbReference type="Pfam" id="PF10374">
    <property type="entry name" value="EST1"/>
    <property type="match status" value="1"/>
</dbReference>
<dbReference type="InterPro" id="IPR019458">
    <property type="entry name" value="Est1-like_N"/>
</dbReference>
<comment type="caution">
    <text evidence="5">The sequence shown here is derived from an EMBL/GenBank/DDBJ whole genome shotgun (WGS) entry which is preliminary data.</text>
</comment>
<feature type="region of interest" description="Disordered" evidence="2">
    <location>
        <begin position="1097"/>
        <end position="1171"/>
    </location>
</feature>
<evidence type="ECO:0000256" key="1">
    <source>
        <dbReference type="ARBA" id="ARBA00023161"/>
    </source>
</evidence>
<feature type="compositionally biased region" description="Low complexity" evidence="2">
    <location>
        <begin position="644"/>
        <end position="728"/>
    </location>
</feature>
<feature type="compositionally biased region" description="Low complexity" evidence="2">
    <location>
        <begin position="778"/>
        <end position="803"/>
    </location>
</feature>
<dbReference type="GO" id="GO:0000184">
    <property type="term" value="P:nuclear-transcribed mRNA catabolic process, nonsense-mediated decay"/>
    <property type="evidence" value="ECO:0007669"/>
    <property type="project" value="UniProtKB-KW"/>
</dbReference>
<dbReference type="GO" id="GO:0005697">
    <property type="term" value="C:telomerase holoenzyme complex"/>
    <property type="evidence" value="ECO:0007669"/>
    <property type="project" value="TreeGrafter"/>
</dbReference>
<feature type="region of interest" description="Disordered" evidence="2">
    <location>
        <begin position="1"/>
        <end position="21"/>
    </location>
</feature>
<dbReference type="GO" id="GO:0070034">
    <property type="term" value="F:telomerase RNA binding"/>
    <property type="evidence" value="ECO:0007669"/>
    <property type="project" value="TreeGrafter"/>
</dbReference>
<feature type="region of interest" description="Disordered" evidence="2">
    <location>
        <begin position="569"/>
        <end position="624"/>
    </location>
</feature>
<dbReference type="EMBL" id="JAEAOA010001959">
    <property type="protein sequence ID" value="KAK3591440.1"/>
    <property type="molecule type" value="Genomic_DNA"/>
</dbReference>
<feature type="compositionally biased region" description="Low complexity" evidence="2">
    <location>
        <begin position="1193"/>
        <end position="1211"/>
    </location>
</feature>